<evidence type="ECO:0000313" key="4">
    <source>
        <dbReference type="Proteomes" id="UP000188532"/>
    </source>
</evidence>
<feature type="domain" description="Glycosyl transferase family 1" evidence="2">
    <location>
        <begin position="2"/>
        <end position="58"/>
    </location>
</feature>
<keyword evidence="1 3" id="KW-0808">Transferase</keyword>
<evidence type="ECO:0000313" key="3">
    <source>
        <dbReference type="EMBL" id="OOK80717.1"/>
    </source>
</evidence>
<organism evidence="3 4">
    <name type="scientific">Mycobacterium kansasii</name>
    <dbReference type="NCBI Taxonomy" id="1768"/>
    <lineage>
        <taxon>Bacteria</taxon>
        <taxon>Bacillati</taxon>
        <taxon>Actinomycetota</taxon>
        <taxon>Actinomycetes</taxon>
        <taxon>Mycobacteriales</taxon>
        <taxon>Mycobacteriaceae</taxon>
        <taxon>Mycobacterium</taxon>
    </lineage>
</organism>
<reference evidence="3 4" key="1">
    <citation type="submission" date="2017-02" db="EMBL/GenBank/DDBJ databases">
        <title>Complete genome sequences of Mycobacterium kansasii strains isolated from rhesus macaques.</title>
        <authorList>
            <person name="Panda A."/>
            <person name="Nagaraj S."/>
            <person name="Zhao X."/>
            <person name="Tettelin H."/>
            <person name="Detolla L.J."/>
        </authorList>
    </citation>
    <scope>NUCLEOTIDE SEQUENCE [LARGE SCALE GENOMIC DNA]</scope>
    <source>
        <strain evidence="3 4">11-3469</strain>
    </source>
</reference>
<dbReference type="GO" id="GO:0016757">
    <property type="term" value="F:glycosyltransferase activity"/>
    <property type="evidence" value="ECO:0007669"/>
    <property type="project" value="InterPro"/>
</dbReference>
<dbReference type="SUPFAM" id="SSF53756">
    <property type="entry name" value="UDP-Glycosyltransferase/glycogen phosphorylase"/>
    <property type="match status" value="1"/>
</dbReference>
<evidence type="ECO:0000259" key="2">
    <source>
        <dbReference type="Pfam" id="PF00534"/>
    </source>
</evidence>
<dbReference type="Gene3D" id="3.40.50.2000">
    <property type="entry name" value="Glycogen Phosphorylase B"/>
    <property type="match status" value="1"/>
</dbReference>
<dbReference type="EMBL" id="MVBN01000002">
    <property type="protein sequence ID" value="OOK80717.1"/>
    <property type="molecule type" value="Genomic_DNA"/>
</dbReference>
<proteinExistence type="predicted"/>
<dbReference type="Proteomes" id="UP000188532">
    <property type="component" value="Unassembled WGS sequence"/>
</dbReference>
<name>A0A1V3XNC0_MYCKA</name>
<protein>
    <submittedName>
        <fullName evidence="3">Glycosyl transferases group 1 family protein</fullName>
    </submittedName>
</protein>
<gene>
    <name evidence="3" type="ORF">BZL29_2777</name>
</gene>
<dbReference type="Pfam" id="PF00534">
    <property type="entry name" value="Glycos_transf_1"/>
    <property type="match status" value="1"/>
</dbReference>
<dbReference type="InterPro" id="IPR001296">
    <property type="entry name" value="Glyco_trans_1"/>
</dbReference>
<dbReference type="AlphaFoldDB" id="A0A1V3XNC0"/>
<comment type="caution">
    <text evidence="3">The sequence shown here is derived from an EMBL/GenBank/DDBJ whole genome shotgun (WGS) entry which is preliminary data.</text>
</comment>
<evidence type="ECO:0000256" key="1">
    <source>
        <dbReference type="ARBA" id="ARBA00022679"/>
    </source>
</evidence>
<accession>A0A1V3XNC0</accession>
<sequence length="83" mass="9640">MMLSRIVEHKNPHLLVEALAGLTEMRWRLSIFGDGPDRERLQARTPAELRDRVQWRGWSAGPGRHWPTPICFASQAVPRPSRW</sequence>